<organism evidence="8 9">
    <name type="scientific">Allopusillimonas soli</name>
    <dbReference type="NCBI Taxonomy" id="659016"/>
    <lineage>
        <taxon>Bacteria</taxon>
        <taxon>Pseudomonadati</taxon>
        <taxon>Pseudomonadota</taxon>
        <taxon>Betaproteobacteria</taxon>
        <taxon>Burkholderiales</taxon>
        <taxon>Alcaligenaceae</taxon>
        <taxon>Allopusillimonas</taxon>
    </lineage>
</organism>
<dbReference type="GO" id="GO:0046933">
    <property type="term" value="F:proton-transporting ATP synthase activity, rotational mechanism"/>
    <property type="evidence" value="ECO:0007669"/>
    <property type="project" value="InterPro"/>
</dbReference>
<dbReference type="PANTHER" id="PTHR48082:SF2">
    <property type="entry name" value="ATP SYNTHASE SUBUNIT ALPHA, MITOCHONDRIAL"/>
    <property type="match status" value="1"/>
</dbReference>
<keyword evidence="2" id="KW-0813">Transport</keyword>
<comment type="caution">
    <text evidence="8">The sequence shown here is derived from an EMBL/GenBank/DDBJ whole genome shotgun (WGS) entry which is preliminary data.</text>
</comment>
<evidence type="ECO:0000256" key="2">
    <source>
        <dbReference type="ARBA" id="ARBA00022448"/>
    </source>
</evidence>
<dbReference type="Proteomes" id="UP000580517">
    <property type="component" value="Unassembled WGS sequence"/>
</dbReference>
<evidence type="ECO:0000313" key="9">
    <source>
        <dbReference type="Proteomes" id="UP000580517"/>
    </source>
</evidence>
<accession>A0A853FGY5</accession>
<keyword evidence="3" id="KW-1278">Translocase</keyword>
<proteinExistence type="inferred from homology"/>
<dbReference type="EMBL" id="JACCEW010000037">
    <property type="protein sequence ID" value="NYT39119.1"/>
    <property type="molecule type" value="Genomic_DNA"/>
</dbReference>
<dbReference type="InterPro" id="IPR036121">
    <property type="entry name" value="ATPase_F1/V1/A1_a/bsu_N_sf"/>
</dbReference>
<evidence type="ECO:0000256" key="6">
    <source>
        <dbReference type="ARBA" id="ARBA00023310"/>
    </source>
</evidence>
<feature type="domain" description="ATPase F1/V1/A1 complex alpha/beta subunit N-terminal" evidence="7">
    <location>
        <begin position="30"/>
        <end position="95"/>
    </location>
</feature>
<dbReference type="GO" id="GO:0005524">
    <property type="term" value="F:ATP binding"/>
    <property type="evidence" value="ECO:0007669"/>
    <property type="project" value="UniProtKB-KW"/>
</dbReference>
<dbReference type="Gene3D" id="2.40.30.20">
    <property type="match status" value="1"/>
</dbReference>
<reference evidence="8 9" key="1">
    <citation type="submission" date="2020-07" db="EMBL/GenBank/DDBJ databases">
        <title>Taxonomic revisions and descriptions of new bacterial species based on genomic comparisons in the high-G+C-content subgroup of the family Alcaligenaceae.</title>
        <authorList>
            <person name="Szabo A."/>
            <person name="Felfoldi T."/>
        </authorList>
    </citation>
    <scope>NUCLEOTIDE SEQUENCE [LARGE SCALE GENOMIC DNA]</scope>
    <source>
        <strain evidence="8 9">DSM 25264</strain>
    </source>
</reference>
<dbReference type="InterPro" id="IPR005294">
    <property type="entry name" value="ATP_synth_F1_asu"/>
</dbReference>
<keyword evidence="6" id="KW-0066">ATP synthesis</keyword>
<dbReference type="PANTHER" id="PTHR48082">
    <property type="entry name" value="ATP SYNTHASE SUBUNIT ALPHA, MITOCHONDRIAL"/>
    <property type="match status" value="1"/>
</dbReference>
<dbReference type="SUPFAM" id="SSF50615">
    <property type="entry name" value="N-terminal domain of alpha and beta subunits of F1 ATP synthase"/>
    <property type="match status" value="1"/>
</dbReference>
<dbReference type="GO" id="GO:0045259">
    <property type="term" value="C:proton-transporting ATP synthase complex"/>
    <property type="evidence" value="ECO:0007669"/>
    <property type="project" value="UniProtKB-KW"/>
</dbReference>
<dbReference type="InterPro" id="IPR023366">
    <property type="entry name" value="ATP_synth_asu-like_sf"/>
</dbReference>
<dbReference type="GO" id="GO:0043531">
    <property type="term" value="F:ADP binding"/>
    <property type="evidence" value="ECO:0007669"/>
    <property type="project" value="TreeGrafter"/>
</dbReference>
<dbReference type="Pfam" id="PF02874">
    <property type="entry name" value="ATP-synt_ab_N"/>
    <property type="match status" value="1"/>
</dbReference>
<evidence type="ECO:0000256" key="4">
    <source>
        <dbReference type="ARBA" id="ARBA00023136"/>
    </source>
</evidence>
<keyword evidence="5" id="KW-0139">CF(1)</keyword>
<name>A0A853FGY5_9BURK</name>
<keyword evidence="4" id="KW-0472">Membrane</keyword>
<evidence type="ECO:0000256" key="1">
    <source>
        <dbReference type="ARBA" id="ARBA00008936"/>
    </source>
</evidence>
<gene>
    <name evidence="8" type="ORF">H0A68_19825</name>
</gene>
<dbReference type="AlphaFoldDB" id="A0A853FGY5"/>
<dbReference type="CDD" id="cd18116">
    <property type="entry name" value="ATP-synt_F1_alpha_N"/>
    <property type="match status" value="1"/>
</dbReference>
<sequence>MPTEAYDQGLDPAVMIDALVRTPTPGLRIEEIGRVAQVGAGIAIVSGLVRAVSDEMLEFASGVRGLVLDLEPGRLGVALLGPPELVRMGEDVRRTRKVLSVPVGEALL</sequence>
<feature type="non-terminal residue" evidence="8">
    <location>
        <position position="108"/>
    </location>
</feature>
<evidence type="ECO:0000313" key="8">
    <source>
        <dbReference type="EMBL" id="NYT39119.1"/>
    </source>
</evidence>
<protein>
    <submittedName>
        <fullName evidence="8">F0F1 ATP synthase subunit alpha</fullName>
    </submittedName>
</protein>
<evidence type="ECO:0000259" key="7">
    <source>
        <dbReference type="Pfam" id="PF02874"/>
    </source>
</evidence>
<evidence type="ECO:0000256" key="3">
    <source>
        <dbReference type="ARBA" id="ARBA00022967"/>
    </source>
</evidence>
<dbReference type="InterPro" id="IPR004100">
    <property type="entry name" value="ATPase_F1/V1/A1_a/bsu_N"/>
</dbReference>
<comment type="similarity">
    <text evidence="1">Belongs to the ATPase alpha/beta chains family.</text>
</comment>
<evidence type="ECO:0000256" key="5">
    <source>
        <dbReference type="ARBA" id="ARBA00023196"/>
    </source>
</evidence>
<keyword evidence="9" id="KW-1185">Reference proteome</keyword>